<dbReference type="InterPro" id="IPR005747">
    <property type="entry name" value="MutS2"/>
</dbReference>
<dbReference type="InterPro" id="IPR027417">
    <property type="entry name" value="P-loop_NTPase"/>
</dbReference>
<keyword evidence="13" id="KW-1185">Reference proteome</keyword>
<gene>
    <name evidence="8" type="primary">mutS2</name>
    <name evidence="8" type="synonym">rqcU</name>
    <name evidence="12" type="ORF">G6R30_04945</name>
</gene>
<dbReference type="EMBL" id="JAAMFL010000008">
    <property type="protein sequence ID" value="MBS9337808.1"/>
    <property type="molecule type" value="Genomic_DNA"/>
</dbReference>
<dbReference type="SMART" id="SM00534">
    <property type="entry name" value="MUTSac"/>
    <property type="match status" value="1"/>
</dbReference>
<organism evidence="12 13">
    <name type="scientific">Fructobacillus parabroussonetiae</name>
    <dbReference type="NCBI Taxonomy" id="2713174"/>
    <lineage>
        <taxon>Bacteria</taxon>
        <taxon>Bacillati</taxon>
        <taxon>Bacillota</taxon>
        <taxon>Bacilli</taxon>
        <taxon>Lactobacillales</taxon>
        <taxon>Lactobacillaceae</taxon>
        <taxon>Fructobacillus</taxon>
    </lineage>
</organism>
<dbReference type="InterPro" id="IPR000432">
    <property type="entry name" value="DNA_mismatch_repair_MutS_C"/>
</dbReference>
<evidence type="ECO:0000256" key="9">
    <source>
        <dbReference type="SAM" id="Coils"/>
    </source>
</evidence>
<dbReference type="SMART" id="SM00463">
    <property type="entry name" value="SMR"/>
    <property type="match status" value="1"/>
</dbReference>
<feature type="coiled-coil region" evidence="9">
    <location>
        <begin position="524"/>
        <end position="626"/>
    </location>
</feature>
<keyword evidence="8" id="KW-0540">Nuclease</keyword>
<dbReference type="EC" id="3.6.4.-" evidence="8"/>
<dbReference type="PROSITE" id="PS50828">
    <property type="entry name" value="SMR"/>
    <property type="match status" value="1"/>
</dbReference>
<dbReference type="GO" id="GO:0004519">
    <property type="term" value="F:endonuclease activity"/>
    <property type="evidence" value="ECO:0007669"/>
    <property type="project" value="UniProtKB-KW"/>
</dbReference>
<evidence type="ECO:0000256" key="5">
    <source>
        <dbReference type="ARBA" id="ARBA00022840"/>
    </source>
</evidence>
<comment type="similarity">
    <text evidence="8">Belongs to the DNA mismatch repair MutS family. MutS2 subfamily.</text>
</comment>
<dbReference type="Pfam" id="PF01713">
    <property type="entry name" value="Smr"/>
    <property type="match status" value="1"/>
</dbReference>
<dbReference type="HAMAP" id="MF_00092">
    <property type="entry name" value="MutS2"/>
    <property type="match status" value="1"/>
</dbReference>
<reference evidence="12 13" key="1">
    <citation type="submission" date="2020-02" db="EMBL/GenBank/DDBJ databases">
        <title>Fructobacillus sp. isolated from paper mulberry of Taiwan.</title>
        <authorList>
            <person name="Lin S.-T."/>
        </authorList>
    </citation>
    <scope>NUCLEOTIDE SEQUENCE [LARGE SCALE GENOMIC DNA]</scope>
    <source>
        <strain evidence="12 13">S1-1</strain>
    </source>
</reference>
<dbReference type="NCBIfam" id="TIGR01069">
    <property type="entry name" value="mutS2"/>
    <property type="match status" value="1"/>
</dbReference>
<evidence type="ECO:0000313" key="13">
    <source>
        <dbReference type="Proteomes" id="UP001519503"/>
    </source>
</evidence>
<protein>
    <recommendedName>
        <fullName evidence="8">Endonuclease MutS2</fullName>
        <ecNumber evidence="8">3.1.-.-</ecNumber>
    </recommendedName>
    <alternativeName>
        <fullName evidence="8">Ribosome-associated protein quality control-upstream factor</fullName>
        <shortName evidence="8">RQC-upstream factor</shortName>
        <shortName evidence="8">RqcU</shortName>
        <ecNumber evidence="8">3.6.4.-</ecNumber>
    </alternativeName>
</protein>
<dbReference type="SUPFAM" id="SSF160443">
    <property type="entry name" value="SMR domain-like"/>
    <property type="match status" value="1"/>
</dbReference>
<dbReference type="SUPFAM" id="SSF52540">
    <property type="entry name" value="P-loop containing nucleoside triphosphate hydrolases"/>
    <property type="match status" value="1"/>
</dbReference>
<dbReference type="InterPro" id="IPR045076">
    <property type="entry name" value="MutS"/>
</dbReference>
<dbReference type="InterPro" id="IPR002625">
    <property type="entry name" value="Smr_dom"/>
</dbReference>
<dbReference type="InterPro" id="IPR046893">
    <property type="entry name" value="MSSS"/>
</dbReference>
<evidence type="ECO:0000256" key="8">
    <source>
        <dbReference type="HAMAP-Rule" id="MF_00092"/>
    </source>
</evidence>
<dbReference type="Pfam" id="PF00488">
    <property type="entry name" value="MutS_V"/>
    <property type="match status" value="1"/>
</dbReference>
<dbReference type="Proteomes" id="UP001519503">
    <property type="component" value="Unassembled WGS sequence"/>
</dbReference>
<dbReference type="SUPFAM" id="SSF48334">
    <property type="entry name" value="DNA repair protein MutS, domain III"/>
    <property type="match status" value="1"/>
</dbReference>
<keyword evidence="2 8" id="KW-0547">Nucleotide-binding</keyword>
<keyword evidence="3 8" id="KW-0255">Endonuclease</keyword>
<evidence type="ECO:0000256" key="10">
    <source>
        <dbReference type="SAM" id="MobiDB-lite"/>
    </source>
</evidence>
<feature type="region of interest" description="Disordered" evidence="10">
    <location>
        <begin position="691"/>
        <end position="714"/>
    </location>
</feature>
<keyword evidence="4 8" id="KW-0378">Hydrolase</keyword>
<dbReference type="SMART" id="SM00533">
    <property type="entry name" value="MUTSd"/>
    <property type="match status" value="1"/>
</dbReference>
<dbReference type="PROSITE" id="PS00486">
    <property type="entry name" value="DNA_MISMATCH_REPAIR_2"/>
    <property type="match status" value="1"/>
</dbReference>
<dbReference type="RefSeq" id="WP_213822078.1">
    <property type="nucleotide sequence ID" value="NZ_JAAMFL010000008.1"/>
</dbReference>
<evidence type="ECO:0000256" key="1">
    <source>
        <dbReference type="ARBA" id="ARBA00022730"/>
    </source>
</evidence>
<accession>A0ABS5QX77</accession>
<proteinExistence type="inferred from homology"/>
<keyword evidence="9" id="KW-0175">Coiled coil</keyword>
<dbReference type="Gene3D" id="3.40.50.300">
    <property type="entry name" value="P-loop containing nucleotide triphosphate hydrolases"/>
    <property type="match status" value="1"/>
</dbReference>
<dbReference type="Gene3D" id="3.30.1370.110">
    <property type="match status" value="1"/>
</dbReference>
<name>A0ABS5QX77_9LACO</name>
<dbReference type="InterPro" id="IPR036063">
    <property type="entry name" value="Smr_dom_sf"/>
</dbReference>
<comment type="caution">
    <text evidence="12">The sequence shown here is derived from an EMBL/GenBank/DDBJ whole genome shotgun (WGS) entry which is preliminary data.</text>
</comment>
<comment type="subunit">
    <text evidence="8">Homodimer. Binds to stalled ribosomes, contacting rRNA.</text>
</comment>
<evidence type="ECO:0000256" key="6">
    <source>
        <dbReference type="ARBA" id="ARBA00022884"/>
    </source>
</evidence>
<evidence type="ECO:0000259" key="11">
    <source>
        <dbReference type="PROSITE" id="PS50828"/>
    </source>
</evidence>
<dbReference type="PIRSF" id="PIRSF005814">
    <property type="entry name" value="MutS_YshD"/>
    <property type="match status" value="1"/>
</dbReference>
<comment type="function">
    <text evidence="8">Endonuclease that is involved in the suppression of homologous recombination and thus may have a key role in the control of bacterial genetic diversity.</text>
</comment>
<comment type="function">
    <text evidence="8">Acts as a ribosome collision sensor, splitting the ribosome into its 2 subunits. Detects stalled/collided 70S ribosomes which it binds and splits by an ATP-hydrolysis driven conformational change. Acts upstream of the ribosome quality control system (RQC), a ribosome-associated complex that mediates the extraction of incompletely synthesized nascent chains from stalled ribosomes and their subsequent degradation. Probably generates substrates for RQC.</text>
</comment>
<feature type="domain" description="Smr" evidence="11">
    <location>
        <begin position="722"/>
        <end position="797"/>
    </location>
</feature>
<evidence type="ECO:0000256" key="4">
    <source>
        <dbReference type="ARBA" id="ARBA00022801"/>
    </source>
</evidence>
<feature type="binding site" evidence="8">
    <location>
        <begin position="336"/>
        <end position="343"/>
    </location>
    <ligand>
        <name>ATP</name>
        <dbReference type="ChEBI" id="CHEBI:30616"/>
    </ligand>
</feature>
<evidence type="ECO:0000256" key="3">
    <source>
        <dbReference type="ARBA" id="ARBA00022759"/>
    </source>
</evidence>
<dbReference type="Pfam" id="PF20297">
    <property type="entry name" value="MSSS"/>
    <property type="match status" value="1"/>
</dbReference>
<dbReference type="InterPro" id="IPR036187">
    <property type="entry name" value="DNA_mismatch_repair_MutS_sf"/>
</dbReference>
<feature type="compositionally biased region" description="Basic residues" evidence="10">
    <location>
        <begin position="699"/>
        <end position="709"/>
    </location>
</feature>
<keyword evidence="5 8" id="KW-0067">ATP-binding</keyword>
<evidence type="ECO:0000313" key="12">
    <source>
        <dbReference type="EMBL" id="MBS9337808.1"/>
    </source>
</evidence>
<evidence type="ECO:0000256" key="7">
    <source>
        <dbReference type="ARBA" id="ARBA00023125"/>
    </source>
</evidence>
<dbReference type="InterPro" id="IPR007696">
    <property type="entry name" value="DNA_mismatch_repair_MutS_core"/>
</dbReference>
<keyword evidence="6 8" id="KW-0694">RNA-binding</keyword>
<keyword evidence="1 8" id="KW-0699">rRNA-binding</keyword>
<dbReference type="EC" id="3.1.-.-" evidence="8"/>
<dbReference type="PANTHER" id="PTHR48466">
    <property type="entry name" value="OS10G0509000 PROTEIN-RELATED"/>
    <property type="match status" value="1"/>
</dbReference>
<dbReference type="PANTHER" id="PTHR48466:SF2">
    <property type="entry name" value="OS10G0509000 PROTEIN"/>
    <property type="match status" value="1"/>
</dbReference>
<sequence>MNQKVLQTLEYEKVKQMLLPYVQTAQGEKMVAALQPSSSYAEVAEWLQETAEATMVERLHGGLALPNLEDIQEQARRLQIEASLSGSEIVSLAKVLQATAAVAHFFERIEADDLQGSLPRLQAKVDQLILLPELTKKVAQTIDEQGRVLDSASSALASFRRQMAGKEAAIRDRLANYTRGKSARYLSETIVTKRADRYVLPVKVEYRHQVPGIVHDQSQSGQTYYIEPQAVVELANDLSEVRVLALAEEDRVLAELSVLLAEHEEDLRQNAFVLGQLDFINAKARLAKAQNAMAPELSEKKEVSLVQAWHPLIGEEKAVKNDIRLGGDFETLIITGPNTGGKTITIKTLGLLQLLAQSGLFITVARPSTVTVFEDIFADIGDEQSIEQNLSTFSSHMENIKGILSQTNENSLVIFDELGAGTDPAEGAALAMAILDKTKALGAKTIATTHYPELKLYGNERSETENASMVFDVATLQPTYQLLIGVPGQSNALAIAARLGFSKDVLDDAKTMVNPEDQQLNDMIKDLVDQRQAVKSERARLSEEQKQTDRLQKTLEEKQLKIEKEQAKVMLDAKQRANELVKKTRDEADQLIKSIRAERLAGGQQKKMSEQDLQKQKQAIAALQQSDKLEKNKVLQKAKRVKELNAGDEVVVSSYNQQGTLVKKHKNGQWEVQMGILKMLVDEDDLTKTEGTAQAQKEKKQRQKVKKTAARSGNTGRVQAKLDLRGVRYEAALHDLDRYLDSVVLANLSSVEIIHGKGSGALRQGVTEFLRSDRRVKEFHFASANAGGDGATIVTLK</sequence>
<keyword evidence="7 8" id="KW-0238">DNA-binding</keyword>
<evidence type="ECO:0000256" key="2">
    <source>
        <dbReference type="ARBA" id="ARBA00022741"/>
    </source>
</evidence>